<comment type="caution">
    <text evidence="2">The sequence shown here is derived from an EMBL/GenBank/DDBJ whole genome shotgun (WGS) entry which is preliminary data.</text>
</comment>
<dbReference type="Gene3D" id="3.30.70.100">
    <property type="match status" value="1"/>
</dbReference>
<dbReference type="Pfam" id="PF07110">
    <property type="entry name" value="EthD"/>
    <property type="match status" value="1"/>
</dbReference>
<dbReference type="AlphaFoldDB" id="A0A364K3F5"/>
<dbReference type="GO" id="GO:0016491">
    <property type="term" value="F:oxidoreductase activity"/>
    <property type="evidence" value="ECO:0007669"/>
    <property type="project" value="InterPro"/>
</dbReference>
<dbReference type="OrthoDB" id="5294870at2"/>
<reference evidence="2 3" key="2">
    <citation type="submission" date="2018-06" db="EMBL/GenBank/DDBJ databases">
        <authorList>
            <person name="Zhirakovskaya E."/>
        </authorList>
    </citation>
    <scope>NUCLEOTIDE SEQUENCE [LARGE SCALE GENOMIC DNA]</scope>
    <source>
        <strain evidence="2 3">FBKL4.011</strain>
    </source>
</reference>
<evidence type="ECO:0000259" key="1">
    <source>
        <dbReference type="Pfam" id="PF07110"/>
    </source>
</evidence>
<evidence type="ECO:0000313" key="2">
    <source>
        <dbReference type="EMBL" id="RAL23359.1"/>
    </source>
</evidence>
<organism evidence="2 3">
    <name type="scientific">Thermoflavimicrobium daqui</name>
    <dbReference type="NCBI Taxonomy" id="2137476"/>
    <lineage>
        <taxon>Bacteria</taxon>
        <taxon>Bacillati</taxon>
        <taxon>Bacillota</taxon>
        <taxon>Bacilli</taxon>
        <taxon>Bacillales</taxon>
        <taxon>Thermoactinomycetaceae</taxon>
        <taxon>Thermoflavimicrobium</taxon>
    </lineage>
</organism>
<sequence length="115" mass="13476">MIERGVILYKLIVLYKDIIDLESFEQFYYDHHVPRILKLNGIVKVEVTYLFPADEQQQSQTEPNYSLKSEIYFESPEAFEITVNSPEGVELIEEMLEYAGDKMIAYLGKEIVFTK</sequence>
<evidence type="ECO:0000313" key="3">
    <source>
        <dbReference type="Proteomes" id="UP000251213"/>
    </source>
</evidence>
<protein>
    <recommendedName>
        <fullName evidence="1">EthD domain-containing protein</fullName>
    </recommendedName>
</protein>
<proteinExistence type="predicted"/>
<feature type="domain" description="EthD" evidence="1">
    <location>
        <begin position="19"/>
        <end position="92"/>
    </location>
</feature>
<dbReference type="EMBL" id="QJKK01000006">
    <property type="protein sequence ID" value="RAL23359.1"/>
    <property type="molecule type" value="Genomic_DNA"/>
</dbReference>
<dbReference type="NCBIfam" id="TIGR02118">
    <property type="entry name" value="EthD family reductase"/>
    <property type="match status" value="1"/>
</dbReference>
<gene>
    <name evidence="2" type="ORF">DL897_11755</name>
</gene>
<dbReference type="InterPro" id="IPR011008">
    <property type="entry name" value="Dimeric_a/b-barrel"/>
</dbReference>
<dbReference type="Proteomes" id="UP000251213">
    <property type="component" value="Unassembled WGS sequence"/>
</dbReference>
<dbReference type="SUPFAM" id="SSF54909">
    <property type="entry name" value="Dimeric alpha+beta barrel"/>
    <property type="match status" value="1"/>
</dbReference>
<dbReference type="InterPro" id="IPR009799">
    <property type="entry name" value="EthD_dom"/>
</dbReference>
<keyword evidence="3" id="KW-1185">Reference proteome</keyword>
<reference evidence="2 3" key="1">
    <citation type="submission" date="2018-06" db="EMBL/GenBank/DDBJ databases">
        <title>Thermoflavimicrobium daqus sp. nov., a thermophilic microbe isolated from Moutai-flavour Daqu.</title>
        <authorList>
            <person name="Wang X."/>
            <person name="Zhou H."/>
        </authorList>
    </citation>
    <scope>NUCLEOTIDE SEQUENCE [LARGE SCALE GENOMIC DNA]</scope>
    <source>
        <strain evidence="2 3">FBKL4.011</strain>
    </source>
</reference>
<accession>A0A364K3F5</accession>
<name>A0A364K3F5_9BACL</name>